<accession>A0ABP0FBI6</accession>
<evidence type="ECO:0000256" key="1">
    <source>
        <dbReference type="SAM" id="Phobius"/>
    </source>
</evidence>
<feature type="transmembrane region" description="Helical" evidence="1">
    <location>
        <begin position="40"/>
        <end position="60"/>
    </location>
</feature>
<protein>
    <recommendedName>
        <fullName evidence="4">Protein rolling stone-like</fullName>
    </recommendedName>
</protein>
<feature type="transmembrane region" description="Helical" evidence="1">
    <location>
        <begin position="66"/>
        <end position="91"/>
    </location>
</feature>
<gene>
    <name evidence="2" type="ORF">CVLEPA_LOCUS5154</name>
</gene>
<dbReference type="Pfam" id="PF21534">
    <property type="entry name" value="Rost"/>
    <property type="match status" value="1"/>
</dbReference>
<comment type="caution">
    <text evidence="2">The sequence shown here is derived from an EMBL/GenBank/DDBJ whole genome shotgun (WGS) entry which is preliminary data.</text>
</comment>
<dbReference type="PANTHER" id="PTHR12242:SF45">
    <property type="entry name" value="MARVEL DOMAIN-CONTAINING PROTEIN"/>
    <property type="match status" value="1"/>
</dbReference>
<evidence type="ECO:0000313" key="2">
    <source>
        <dbReference type="EMBL" id="CAK8675592.1"/>
    </source>
</evidence>
<evidence type="ECO:0008006" key="4">
    <source>
        <dbReference type="Google" id="ProtNLM"/>
    </source>
</evidence>
<keyword evidence="1" id="KW-1133">Transmembrane helix</keyword>
<feature type="transmembrane region" description="Helical" evidence="1">
    <location>
        <begin position="126"/>
        <end position="146"/>
    </location>
</feature>
<organism evidence="2 3">
    <name type="scientific">Clavelina lepadiformis</name>
    <name type="common">Light-bulb sea squirt</name>
    <name type="synonym">Ascidia lepadiformis</name>
    <dbReference type="NCBI Taxonomy" id="159417"/>
    <lineage>
        <taxon>Eukaryota</taxon>
        <taxon>Metazoa</taxon>
        <taxon>Chordata</taxon>
        <taxon>Tunicata</taxon>
        <taxon>Ascidiacea</taxon>
        <taxon>Aplousobranchia</taxon>
        <taxon>Clavelinidae</taxon>
        <taxon>Clavelina</taxon>
    </lineage>
</organism>
<keyword evidence="3" id="KW-1185">Reference proteome</keyword>
<keyword evidence="1" id="KW-0472">Membrane</keyword>
<dbReference type="PANTHER" id="PTHR12242">
    <property type="entry name" value="OS02G0130600 PROTEIN-RELATED"/>
    <property type="match status" value="1"/>
</dbReference>
<feature type="transmembrane region" description="Helical" evidence="1">
    <location>
        <begin position="228"/>
        <end position="252"/>
    </location>
</feature>
<keyword evidence="1" id="KW-0812">Transmembrane</keyword>
<dbReference type="InterPro" id="IPR049352">
    <property type="entry name" value="Rost"/>
</dbReference>
<name>A0ABP0FBI6_CLALP</name>
<reference evidence="2 3" key="1">
    <citation type="submission" date="2024-02" db="EMBL/GenBank/DDBJ databases">
        <authorList>
            <person name="Daric V."/>
            <person name="Darras S."/>
        </authorList>
    </citation>
    <scope>NUCLEOTIDE SEQUENCE [LARGE SCALE GENOMIC DNA]</scope>
</reference>
<dbReference type="Proteomes" id="UP001642483">
    <property type="component" value="Unassembled WGS sequence"/>
</dbReference>
<sequence length="291" mass="33903">MTSNLVSFRDEFRLKHFKFSSCSSNRFIRLQWSSNRRIHLSFRVFLLLYCLSWLIADFVTNIDPYYYAYLTHWAEANMCLYLVAALLTSIFTKPFRVKQISAQIATSSANEPEEEDTLRWYHMITWVLLNIFITSEMIVCILYWVGRGQDLIEPSKSLLSVNIHVHVIAAFLALIELFANDIPIRILHFYWAMSFGLVYMFFTLILHWSGTISNVYGVLNWQDNPNIAIAMSLGMILVGVPLVHFIVGFGFYRLRTSIWKKFGQEQFIEQNCQSVAENDSSHVQFLSMKAL</sequence>
<feature type="transmembrane region" description="Helical" evidence="1">
    <location>
        <begin position="189"/>
        <end position="208"/>
    </location>
</feature>
<evidence type="ECO:0000313" key="3">
    <source>
        <dbReference type="Proteomes" id="UP001642483"/>
    </source>
</evidence>
<feature type="transmembrane region" description="Helical" evidence="1">
    <location>
        <begin position="158"/>
        <end position="177"/>
    </location>
</feature>
<proteinExistence type="predicted"/>
<dbReference type="EMBL" id="CAWYQH010000024">
    <property type="protein sequence ID" value="CAK8675592.1"/>
    <property type="molecule type" value="Genomic_DNA"/>
</dbReference>